<evidence type="ECO:0000313" key="2">
    <source>
        <dbReference type="EMBL" id="GLX69597.1"/>
    </source>
</evidence>
<dbReference type="EMBL" id="BSSQ01000015">
    <property type="protein sequence ID" value="GLX69597.1"/>
    <property type="molecule type" value="Genomic_DNA"/>
</dbReference>
<feature type="compositionally biased region" description="Basic residues" evidence="1">
    <location>
        <begin position="88"/>
        <end position="102"/>
    </location>
</feature>
<organism evidence="2 3">
    <name type="scientific">Paenibacillus glycanilyticus</name>
    <dbReference type="NCBI Taxonomy" id="126569"/>
    <lineage>
        <taxon>Bacteria</taxon>
        <taxon>Bacillati</taxon>
        <taxon>Bacillota</taxon>
        <taxon>Bacilli</taxon>
        <taxon>Bacillales</taxon>
        <taxon>Paenibacillaceae</taxon>
        <taxon>Paenibacillus</taxon>
    </lineage>
</organism>
<protein>
    <submittedName>
        <fullName evidence="2">Uncharacterized protein</fullName>
    </submittedName>
</protein>
<dbReference type="Proteomes" id="UP001157114">
    <property type="component" value="Unassembled WGS sequence"/>
</dbReference>
<dbReference type="RefSeq" id="WP_284240380.1">
    <property type="nucleotide sequence ID" value="NZ_BSSQ01000015.1"/>
</dbReference>
<gene>
    <name evidence="2" type="ORF">MU1_39420</name>
</gene>
<proteinExistence type="predicted"/>
<dbReference type="PROSITE" id="PS51257">
    <property type="entry name" value="PROKAR_LIPOPROTEIN"/>
    <property type="match status" value="1"/>
</dbReference>
<accession>A0ABQ6GFZ3</accession>
<evidence type="ECO:0000256" key="1">
    <source>
        <dbReference type="SAM" id="MobiDB-lite"/>
    </source>
</evidence>
<keyword evidence="3" id="KW-1185">Reference proteome</keyword>
<evidence type="ECO:0000313" key="3">
    <source>
        <dbReference type="Proteomes" id="UP001157114"/>
    </source>
</evidence>
<comment type="caution">
    <text evidence="2">The sequence shown here is derived from an EMBL/GenBank/DDBJ whole genome shotgun (WGS) entry which is preliminary data.</text>
</comment>
<name>A0ABQ6GFZ3_9BACL</name>
<sequence>MAEARRWMCSVVVLILIIASITGCSTNNTNKAEPIPDADTMFLQTAVSLREIAWQNLNENARKTITGDWREAKVSIVRGSLNEAYPRLRRKKITKQNKKPTRASKVGSSGYPRTGS</sequence>
<reference evidence="2 3" key="1">
    <citation type="submission" date="2023-03" db="EMBL/GenBank/DDBJ databases">
        <title>Draft genome sequence of the bacteria which degrade cell wall of Tricholomamatutake.</title>
        <authorList>
            <person name="Konishi Y."/>
            <person name="Fukuta Y."/>
            <person name="Shirasaka N."/>
        </authorList>
    </citation>
    <scope>NUCLEOTIDE SEQUENCE [LARGE SCALE GENOMIC DNA]</scope>
    <source>
        <strain evidence="3">mu1</strain>
    </source>
</reference>
<feature type="region of interest" description="Disordered" evidence="1">
    <location>
        <begin position="88"/>
        <end position="116"/>
    </location>
</feature>